<evidence type="ECO:0000256" key="3">
    <source>
        <dbReference type="ARBA" id="ARBA00023125"/>
    </source>
</evidence>
<accession>A0A3P6CAN9</accession>
<dbReference type="InterPro" id="IPR005508">
    <property type="entry name" value="At2g31720-like"/>
</dbReference>
<feature type="region of interest" description="Disordered" evidence="6">
    <location>
        <begin position="55"/>
        <end position="103"/>
    </location>
</feature>
<keyword evidence="2" id="KW-0805">Transcription regulation</keyword>
<evidence type="ECO:0000259" key="7">
    <source>
        <dbReference type="SMART" id="SM01019"/>
    </source>
</evidence>
<keyword evidence="4" id="KW-0804">Transcription</keyword>
<evidence type="ECO:0000256" key="5">
    <source>
        <dbReference type="ARBA" id="ARBA00023242"/>
    </source>
</evidence>
<dbReference type="GO" id="GO:0005634">
    <property type="term" value="C:nucleus"/>
    <property type="evidence" value="ECO:0007669"/>
    <property type="project" value="UniProtKB-SubCell"/>
</dbReference>
<dbReference type="Gene3D" id="2.40.330.10">
    <property type="entry name" value="DNA-binding pseudobarrel domain"/>
    <property type="match status" value="1"/>
</dbReference>
<dbReference type="EMBL" id="LR031873">
    <property type="protein sequence ID" value="VDD15687.1"/>
    <property type="molecule type" value="Genomic_DNA"/>
</dbReference>
<comment type="subcellular location">
    <subcellularLocation>
        <location evidence="1">Nucleus</location>
    </subcellularLocation>
</comment>
<proteinExistence type="predicted"/>
<evidence type="ECO:0000256" key="2">
    <source>
        <dbReference type="ARBA" id="ARBA00023015"/>
    </source>
</evidence>
<organism evidence="8">
    <name type="scientific">Brassica oleracea</name>
    <name type="common">Wild cabbage</name>
    <dbReference type="NCBI Taxonomy" id="3712"/>
    <lineage>
        <taxon>Eukaryota</taxon>
        <taxon>Viridiplantae</taxon>
        <taxon>Streptophyta</taxon>
        <taxon>Embryophyta</taxon>
        <taxon>Tracheophyta</taxon>
        <taxon>Spermatophyta</taxon>
        <taxon>Magnoliopsida</taxon>
        <taxon>eudicotyledons</taxon>
        <taxon>Gunneridae</taxon>
        <taxon>Pentapetalae</taxon>
        <taxon>rosids</taxon>
        <taxon>malvids</taxon>
        <taxon>Brassicales</taxon>
        <taxon>Brassicaceae</taxon>
        <taxon>Brassiceae</taxon>
        <taxon>Brassica</taxon>
    </lineage>
</organism>
<dbReference type="PANTHER" id="PTHR31541:SF28">
    <property type="entry name" value="TF-B3 DOMAIN-CONTAINING PROTEIN"/>
    <property type="match status" value="1"/>
</dbReference>
<dbReference type="InterPro" id="IPR015300">
    <property type="entry name" value="DNA-bd_pseudobarrel_sf"/>
</dbReference>
<name>A0A3P6CAN9_BRAOL</name>
<sequence length="270" mass="30661">MVTSKEETTSVVITQEDREAAETLIKLSQDTRYQPVEEEDAAPSSTLLLQQVITKKKKKKKKKSKAPQKSCSCKKCKAKEKQHSKKDDKISMESTKGKTEVDDTEETLMILQEWSHTKPDPVEKIFSGDADVAELFSEPIKKQLTMSDVENGQCRLMLGKQQVQKKMHPLLEHSEIPLGTEGLDVSVYGPNGEVQTMKFKMWGEDTPVLTSGWKDFVDKYDLEKHRDFLTIWMFRHRVTRGICFAIDSTSFSVTGPLSSRISKSVFPNPN</sequence>
<evidence type="ECO:0000256" key="1">
    <source>
        <dbReference type="ARBA" id="ARBA00004123"/>
    </source>
</evidence>
<evidence type="ECO:0000313" key="8">
    <source>
        <dbReference type="EMBL" id="VDD15687.1"/>
    </source>
</evidence>
<gene>
    <name evidence="8" type="ORF">BOLC4T28286H</name>
</gene>
<dbReference type="CDD" id="cd10017">
    <property type="entry name" value="B3_DNA"/>
    <property type="match status" value="1"/>
</dbReference>
<dbReference type="GO" id="GO:0003677">
    <property type="term" value="F:DNA binding"/>
    <property type="evidence" value="ECO:0007669"/>
    <property type="project" value="UniProtKB-KW"/>
</dbReference>
<protein>
    <recommendedName>
        <fullName evidence="7">TF-B3 domain-containing protein</fullName>
    </recommendedName>
</protein>
<feature type="compositionally biased region" description="Basic residues" evidence="6">
    <location>
        <begin position="55"/>
        <end position="78"/>
    </location>
</feature>
<dbReference type="SMART" id="SM01019">
    <property type="entry name" value="B3"/>
    <property type="match status" value="1"/>
</dbReference>
<keyword evidence="5" id="KW-0539">Nucleus</keyword>
<feature type="compositionally biased region" description="Basic and acidic residues" evidence="6">
    <location>
        <begin position="79"/>
        <end position="101"/>
    </location>
</feature>
<evidence type="ECO:0000256" key="6">
    <source>
        <dbReference type="SAM" id="MobiDB-lite"/>
    </source>
</evidence>
<dbReference type="PANTHER" id="PTHR31541">
    <property type="entry name" value="B3 DOMAIN PLANT PROTEIN-RELATED"/>
    <property type="match status" value="1"/>
</dbReference>
<dbReference type="AlphaFoldDB" id="A0A3P6CAN9"/>
<keyword evidence="3" id="KW-0238">DNA-binding</keyword>
<dbReference type="InterPro" id="IPR003340">
    <property type="entry name" value="B3_DNA-bd"/>
</dbReference>
<evidence type="ECO:0000256" key="4">
    <source>
        <dbReference type="ARBA" id="ARBA00023163"/>
    </source>
</evidence>
<reference evidence="8" key="1">
    <citation type="submission" date="2018-11" db="EMBL/GenBank/DDBJ databases">
        <authorList>
            <consortium name="Genoscope - CEA"/>
            <person name="William W."/>
        </authorList>
    </citation>
    <scope>NUCLEOTIDE SEQUENCE</scope>
</reference>
<feature type="domain" description="TF-B3" evidence="7">
    <location>
        <begin position="140"/>
        <end position="246"/>
    </location>
</feature>
<feature type="region of interest" description="Disordered" evidence="6">
    <location>
        <begin position="26"/>
        <end position="45"/>
    </location>
</feature>
<dbReference type="SUPFAM" id="SSF101936">
    <property type="entry name" value="DNA-binding pseudobarrel domain"/>
    <property type="match status" value="1"/>
</dbReference>